<dbReference type="Gramene" id="KGN46862">
    <property type="protein sequence ID" value="KGN46862"/>
    <property type="gene ID" value="Csa_6G147550"/>
</dbReference>
<accession>A0A0A0KEM4</accession>
<organism evidence="2 3">
    <name type="scientific">Cucumis sativus</name>
    <name type="common">Cucumber</name>
    <dbReference type="NCBI Taxonomy" id="3659"/>
    <lineage>
        <taxon>Eukaryota</taxon>
        <taxon>Viridiplantae</taxon>
        <taxon>Streptophyta</taxon>
        <taxon>Embryophyta</taxon>
        <taxon>Tracheophyta</taxon>
        <taxon>Spermatophyta</taxon>
        <taxon>Magnoliopsida</taxon>
        <taxon>eudicotyledons</taxon>
        <taxon>Gunneridae</taxon>
        <taxon>Pentapetalae</taxon>
        <taxon>rosids</taxon>
        <taxon>fabids</taxon>
        <taxon>Cucurbitales</taxon>
        <taxon>Cucurbitaceae</taxon>
        <taxon>Benincaseae</taxon>
        <taxon>Cucumis</taxon>
    </lineage>
</organism>
<evidence type="ECO:0000256" key="1">
    <source>
        <dbReference type="SAM" id="MobiDB-lite"/>
    </source>
</evidence>
<evidence type="ECO:0000313" key="3">
    <source>
        <dbReference type="Proteomes" id="UP000029981"/>
    </source>
</evidence>
<reference evidence="2 3" key="1">
    <citation type="journal article" date="2009" name="Nat. Genet.">
        <title>The genome of the cucumber, Cucumis sativus L.</title>
        <authorList>
            <person name="Huang S."/>
            <person name="Li R."/>
            <person name="Zhang Z."/>
            <person name="Li L."/>
            <person name="Gu X."/>
            <person name="Fan W."/>
            <person name="Lucas W.J."/>
            <person name="Wang X."/>
            <person name="Xie B."/>
            <person name="Ni P."/>
            <person name="Ren Y."/>
            <person name="Zhu H."/>
            <person name="Li J."/>
            <person name="Lin K."/>
            <person name="Jin W."/>
            <person name="Fei Z."/>
            <person name="Li G."/>
            <person name="Staub J."/>
            <person name="Kilian A."/>
            <person name="van der Vossen E.A."/>
            <person name="Wu Y."/>
            <person name="Guo J."/>
            <person name="He J."/>
            <person name="Jia Z."/>
            <person name="Ren Y."/>
            <person name="Tian G."/>
            <person name="Lu Y."/>
            <person name="Ruan J."/>
            <person name="Qian W."/>
            <person name="Wang M."/>
            <person name="Huang Q."/>
            <person name="Li B."/>
            <person name="Xuan Z."/>
            <person name="Cao J."/>
            <person name="Asan"/>
            <person name="Wu Z."/>
            <person name="Zhang J."/>
            <person name="Cai Q."/>
            <person name="Bai Y."/>
            <person name="Zhao B."/>
            <person name="Han Y."/>
            <person name="Li Y."/>
            <person name="Li X."/>
            <person name="Wang S."/>
            <person name="Shi Q."/>
            <person name="Liu S."/>
            <person name="Cho W.K."/>
            <person name="Kim J.Y."/>
            <person name="Xu Y."/>
            <person name="Heller-Uszynska K."/>
            <person name="Miao H."/>
            <person name="Cheng Z."/>
            <person name="Zhang S."/>
            <person name="Wu J."/>
            <person name="Yang Y."/>
            <person name="Kang H."/>
            <person name="Li M."/>
            <person name="Liang H."/>
            <person name="Ren X."/>
            <person name="Shi Z."/>
            <person name="Wen M."/>
            <person name="Jian M."/>
            <person name="Yang H."/>
            <person name="Zhang G."/>
            <person name="Yang Z."/>
            <person name="Chen R."/>
            <person name="Liu S."/>
            <person name="Li J."/>
            <person name="Ma L."/>
            <person name="Liu H."/>
            <person name="Zhou Y."/>
            <person name="Zhao J."/>
            <person name="Fang X."/>
            <person name="Li G."/>
            <person name="Fang L."/>
            <person name="Li Y."/>
            <person name="Liu D."/>
            <person name="Zheng H."/>
            <person name="Zhang Y."/>
            <person name="Qin N."/>
            <person name="Li Z."/>
            <person name="Yang G."/>
            <person name="Yang S."/>
            <person name="Bolund L."/>
            <person name="Kristiansen K."/>
            <person name="Zheng H."/>
            <person name="Li S."/>
            <person name="Zhang X."/>
            <person name="Yang H."/>
            <person name="Wang J."/>
            <person name="Sun R."/>
            <person name="Zhang B."/>
            <person name="Jiang S."/>
            <person name="Wang J."/>
            <person name="Du Y."/>
            <person name="Li S."/>
        </authorList>
    </citation>
    <scope>NUCLEOTIDE SEQUENCE [LARGE SCALE GENOMIC DNA]</scope>
    <source>
        <strain evidence="3">cv. 9930</strain>
    </source>
</reference>
<proteinExistence type="predicted"/>
<feature type="region of interest" description="Disordered" evidence="1">
    <location>
        <begin position="12"/>
        <end position="48"/>
    </location>
</feature>
<protein>
    <submittedName>
        <fullName evidence="2">Uncharacterized protein</fullName>
    </submittedName>
</protein>
<dbReference type="EMBL" id="CM002927">
    <property type="protein sequence ID" value="KGN46862.1"/>
    <property type="molecule type" value="Genomic_DNA"/>
</dbReference>
<gene>
    <name evidence="2" type="ORF">Csa_6G147550</name>
</gene>
<reference evidence="2 3" key="3">
    <citation type="journal article" date="2010" name="BMC Genomics">
        <title>Transcriptome sequencing and comparative analysis of cucumber flowers with different sex types.</title>
        <authorList>
            <person name="Guo S."/>
            <person name="Zheng Y."/>
            <person name="Joung J.G."/>
            <person name="Liu S."/>
            <person name="Zhang Z."/>
            <person name="Crasta O.R."/>
            <person name="Sobral B.W."/>
            <person name="Xu Y."/>
            <person name="Huang S."/>
            <person name="Fei Z."/>
        </authorList>
    </citation>
    <scope>NUCLEOTIDE SEQUENCE [LARGE SCALE GENOMIC DNA]</scope>
    <source>
        <strain evidence="3">cv. 9930</strain>
    </source>
</reference>
<dbReference type="Proteomes" id="UP000029981">
    <property type="component" value="Chromosome 6"/>
</dbReference>
<dbReference type="AlphaFoldDB" id="A0A0A0KEM4"/>
<reference evidence="2 3" key="4">
    <citation type="journal article" date="2011" name="BMC Genomics">
        <title>RNA-Seq improves annotation of protein-coding genes in the cucumber genome.</title>
        <authorList>
            <person name="Li Z."/>
            <person name="Zhang Z."/>
            <person name="Yan P."/>
            <person name="Huang S."/>
            <person name="Fei Z."/>
            <person name="Lin K."/>
        </authorList>
    </citation>
    <scope>NUCLEOTIDE SEQUENCE [LARGE SCALE GENOMIC DNA]</scope>
    <source>
        <strain evidence="3">cv. 9930</strain>
    </source>
</reference>
<keyword evidence="3" id="KW-1185">Reference proteome</keyword>
<name>A0A0A0KEM4_CUCSA</name>
<evidence type="ECO:0000313" key="2">
    <source>
        <dbReference type="EMBL" id="KGN46862.1"/>
    </source>
</evidence>
<sequence>MGLKIRRMRVFRQKSKKQRHSDDLRFGFENGSENMGSSMEMKDEGLESKGTGVKTVEMIYVSGLGKELDRRLGVLRRF</sequence>
<reference evidence="2 3" key="2">
    <citation type="journal article" date="2009" name="PLoS ONE">
        <title>An integrated genetic and cytogenetic map of the cucumber genome.</title>
        <authorList>
            <person name="Ren Y."/>
            <person name="Zhang Z."/>
            <person name="Liu J."/>
            <person name="Staub J.E."/>
            <person name="Han Y."/>
            <person name="Cheng Z."/>
            <person name="Li X."/>
            <person name="Lu J."/>
            <person name="Miao H."/>
            <person name="Kang H."/>
            <person name="Xie B."/>
            <person name="Gu X."/>
            <person name="Wang X."/>
            <person name="Du Y."/>
            <person name="Jin W."/>
            <person name="Huang S."/>
        </authorList>
    </citation>
    <scope>NUCLEOTIDE SEQUENCE [LARGE SCALE GENOMIC DNA]</scope>
    <source>
        <strain evidence="3">cv. 9930</strain>
    </source>
</reference>